<feature type="domain" description="VOC" evidence="2">
    <location>
        <begin position="12"/>
        <end position="153"/>
    </location>
</feature>
<dbReference type="OrthoDB" id="115162at2"/>
<comment type="caution">
    <text evidence="3">The sequence shown here is derived from an EMBL/GenBank/DDBJ whole genome shotgun (WGS) entry which is preliminary data.</text>
</comment>
<dbReference type="InterPro" id="IPR051785">
    <property type="entry name" value="MMCE/EMCE_epimerase"/>
</dbReference>
<dbReference type="SUPFAM" id="SSF54593">
    <property type="entry name" value="Glyoxalase/Bleomycin resistance protein/Dihydroxybiphenyl dioxygenase"/>
    <property type="match status" value="1"/>
</dbReference>
<evidence type="ECO:0000313" key="4">
    <source>
        <dbReference type="Proteomes" id="UP000298488"/>
    </source>
</evidence>
<dbReference type="EMBL" id="SOFI01000003">
    <property type="protein sequence ID" value="TFB79550.1"/>
    <property type="molecule type" value="Genomic_DNA"/>
</dbReference>
<organism evidence="3 4">
    <name type="scientific">Terrimesophilobacter mesophilus</name>
    <dbReference type="NCBI Taxonomy" id="433647"/>
    <lineage>
        <taxon>Bacteria</taxon>
        <taxon>Bacillati</taxon>
        <taxon>Actinomycetota</taxon>
        <taxon>Actinomycetes</taxon>
        <taxon>Micrococcales</taxon>
        <taxon>Microbacteriaceae</taxon>
        <taxon>Terrimesophilobacter</taxon>
    </lineage>
</organism>
<sequence length="159" mass="17225">MKRGGTLSSISGVHHVGLTVRNLEASIAFYERILGCHVIWERENESSYLADIVGYPSVRILQAQLRAPNSELVIELFQYLEPHPLEVSLEPRMIGNPHICFVVVGLQGIFDAIVGSGFDPVSRPILIDSGVNAGGLSAYVRDPSGIIIELFEPAGDVSA</sequence>
<gene>
    <name evidence="3" type="ORF">E3N84_05505</name>
</gene>
<dbReference type="AlphaFoldDB" id="A0A4R8VBS5"/>
<protein>
    <recommendedName>
        <fullName evidence="2">VOC domain-containing protein</fullName>
    </recommendedName>
</protein>
<dbReference type="GO" id="GO:0004493">
    <property type="term" value="F:methylmalonyl-CoA epimerase activity"/>
    <property type="evidence" value="ECO:0007669"/>
    <property type="project" value="TreeGrafter"/>
</dbReference>
<accession>A0A4R8VBS5</accession>
<dbReference type="GO" id="GO:0046872">
    <property type="term" value="F:metal ion binding"/>
    <property type="evidence" value="ECO:0007669"/>
    <property type="project" value="UniProtKB-KW"/>
</dbReference>
<keyword evidence="1" id="KW-0479">Metal-binding</keyword>
<evidence type="ECO:0000259" key="2">
    <source>
        <dbReference type="PROSITE" id="PS51819"/>
    </source>
</evidence>
<dbReference type="PANTHER" id="PTHR43048">
    <property type="entry name" value="METHYLMALONYL-COA EPIMERASE"/>
    <property type="match status" value="1"/>
</dbReference>
<proteinExistence type="predicted"/>
<keyword evidence="4" id="KW-1185">Reference proteome</keyword>
<dbReference type="InterPro" id="IPR029068">
    <property type="entry name" value="Glyas_Bleomycin-R_OHBP_Dase"/>
</dbReference>
<reference evidence="3 4" key="1">
    <citation type="submission" date="2019-03" db="EMBL/GenBank/DDBJ databases">
        <title>Genomics of glacier-inhabiting Cryobacterium strains.</title>
        <authorList>
            <person name="Liu Q."/>
            <person name="Xin Y.-H."/>
        </authorList>
    </citation>
    <scope>NUCLEOTIDE SEQUENCE [LARGE SCALE GENOMIC DNA]</scope>
    <source>
        <strain evidence="3 4">CGMCC 1.10440</strain>
    </source>
</reference>
<dbReference type="Proteomes" id="UP000298488">
    <property type="component" value="Unassembled WGS sequence"/>
</dbReference>
<evidence type="ECO:0000313" key="3">
    <source>
        <dbReference type="EMBL" id="TFB79550.1"/>
    </source>
</evidence>
<dbReference type="GO" id="GO:0046491">
    <property type="term" value="P:L-methylmalonyl-CoA metabolic process"/>
    <property type="evidence" value="ECO:0007669"/>
    <property type="project" value="TreeGrafter"/>
</dbReference>
<dbReference type="InterPro" id="IPR037523">
    <property type="entry name" value="VOC_core"/>
</dbReference>
<dbReference type="PROSITE" id="PS51819">
    <property type="entry name" value="VOC"/>
    <property type="match status" value="1"/>
</dbReference>
<dbReference type="InterPro" id="IPR004360">
    <property type="entry name" value="Glyas_Fos-R_dOase_dom"/>
</dbReference>
<dbReference type="PANTHER" id="PTHR43048:SF3">
    <property type="entry name" value="METHYLMALONYL-COA EPIMERASE, MITOCHONDRIAL"/>
    <property type="match status" value="1"/>
</dbReference>
<dbReference type="Gene3D" id="3.10.180.10">
    <property type="entry name" value="2,3-Dihydroxybiphenyl 1,2-Dioxygenase, domain 1"/>
    <property type="match status" value="1"/>
</dbReference>
<dbReference type="Pfam" id="PF00903">
    <property type="entry name" value="Glyoxalase"/>
    <property type="match status" value="1"/>
</dbReference>
<evidence type="ECO:0000256" key="1">
    <source>
        <dbReference type="ARBA" id="ARBA00022723"/>
    </source>
</evidence>
<name>A0A4R8VBS5_9MICO</name>